<reference evidence="3 4" key="1">
    <citation type="journal article" date="2012" name="BMC Genomics">
        <title>Comparative genomic analysis of human infective Trypanosoma cruzi lineages with the bat-restricted subspecies T. cruzi marinkellei.</title>
        <authorList>
            <person name="Franzen O."/>
            <person name="Talavera-Lopez C."/>
            <person name="Ochaya S."/>
            <person name="Butler C.E."/>
            <person name="Messenger L.A."/>
            <person name="Lewis M.D."/>
            <person name="Llewellyn M.S."/>
            <person name="Marinkelle C.J."/>
            <person name="Tyler K.M."/>
            <person name="Miles M.A."/>
            <person name="Andersson B."/>
        </authorList>
    </citation>
    <scope>NUCLEOTIDE SEQUENCE [LARGE SCALE GENOMIC DNA]</scope>
    <source>
        <strain evidence="3 4">B7</strain>
    </source>
</reference>
<dbReference type="GO" id="GO:0005737">
    <property type="term" value="C:cytoplasm"/>
    <property type="evidence" value="ECO:0007669"/>
    <property type="project" value="TreeGrafter"/>
</dbReference>
<evidence type="ECO:0000313" key="3">
    <source>
        <dbReference type="EMBL" id="EKF27202.1"/>
    </source>
</evidence>
<dbReference type="GO" id="GO:0016020">
    <property type="term" value="C:membrane"/>
    <property type="evidence" value="ECO:0007669"/>
    <property type="project" value="TreeGrafter"/>
</dbReference>
<dbReference type="SUPFAM" id="SSF50939">
    <property type="entry name" value="Sialidases"/>
    <property type="match status" value="1"/>
</dbReference>
<accession>K2NDW5</accession>
<dbReference type="InterPro" id="IPR008377">
    <property type="entry name" value="Sialidase_trypan"/>
</dbReference>
<dbReference type="Gene3D" id="2.120.10.10">
    <property type="match status" value="1"/>
</dbReference>
<keyword evidence="4" id="KW-1185">Reference proteome</keyword>
<dbReference type="EMBL" id="AHKC01018725">
    <property type="protein sequence ID" value="EKF27202.1"/>
    <property type="molecule type" value="Genomic_DNA"/>
</dbReference>
<dbReference type="AlphaFoldDB" id="K2NDW5"/>
<dbReference type="OrthoDB" id="252755at2759"/>
<gene>
    <name evidence="3" type="ORF">MOQ_009081</name>
</gene>
<feature type="non-terminal residue" evidence="3">
    <location>
        <position position="1"/>
    </location>
</feature>
<protein>
    <submittedName>
        <fullName evidence="3">Trans-sialidase, putative</fullName>
    </submittedName>
</protein>
<evidence type="ECO:0000259" key="2">
    <source>
        <dbReference type="Pfam" id="PF13859"/>
    </source>
</evidence>
<evidence type="ECO:0000313" key="4">
    <source>
        <dbReference type="Proteomes" id="UP000007350"/>
    </source>
</evidence>
<dbReference type="GO" id="GO:0006689">
    <property type="term" value="P:ganglioside catabolic process"/>
    <property type="evidence" value="ECO:0007669"/>
    <property type="project" value="TreeGrafter"/>
</dbReference>
<dbReference type="PANTHER" id="PTHR10628">
    <property type="entry name" value="SIALIDASE"/>
    <property type="match status" value="1"/>
</dbReference>
<dbReference type="PANTHER" id="PTHR10628:SF30">
    <property type="entry name" value="EXO-ALPHA-SIALIDASE"/>
    <property type="match status" value="1"/>
</dbReference>
<dbReference type="InterPro" id="IPR026856">
    <property type="entry name" value="Sialidase_fam"/>
</dbReference>
<evidence type="ECO:0000256" key="1">
    <source>
        <dbReference type="ARBA" id="ARBA00022737"/>
    </source>
</evidence>
<proteinExistence type="predicted"/>
<dbReference type="InterPro" id="IPR036278">
    <property type="entry name" value="Sialidase_sf"/>
</dbReference>
<dbReference type="Proteomes" id="UP000007350">
    <property type="component" value="Unassembled WGS sequence"/>
</dbReference>
<sequence length="277" mass="30184">VAGYIDTAWNWSTLVGEVKKDTWRAHAVLGAADGTNRVGFLHRPTTATKGNRVFLLAGNSKASNVGGSWREGGLDLKLVVGDVRKPTGAEPSGWITWGTPKSLSPNNSVVSETNLANVLPSGGSGVVMEDGTLVFSLLARMQAEDDYSMIIYSTDNGNNWVFPEGMSPANCTEPRTTEWGASLLMIVDCDNGQKVYESRDKGKTWEEAVGKLLGVWVNSGSRHPRDLSLYVGALITATIEGRKVMLYTQKSLLSSREETERVTAFYLWVTDNNRSFS</sequence>
<feature type="domain" description="Sialidase" evidence="2">
    <location>
        <begin position="18"/>
        <end position="275"/>
    </location>
</feature>
<feature type="non-terminal residue" evidence="3">
    <location>
        <position position="277"/>
    </location>
</feature>
<dbReference type="CDD" id="cd15482">
    <property type="entry name" value="Sialidase_non-viral"/>
    <property type="match status" value="1"/>
</dbReference>
<organism evidence="3 4">
    <name type="scientific">Trypanosoma cruzi marinkellei</name>
    <dbReference type="NCBI Taxonomy" id="85056"/>
    <lineage>
        <taxon>Eukaryota</taxon>
        <taxon>Discoba</taxon>
        <taxon>Euglenozoa</taxon>
        <taxon>Kinetoplastea</taxon>
        <taxon>Metakinetoplastina</taxon>
        <taxon>Trypanosomatida</taxon>
        <taxon>Trypanosomatidae</taxon>
        <taxon>Trypanosoma</taxon>
        <taxon>Schizotrypanum</taxon>
    </lineage>
</organism>
<dbReference type="GO" id="GO:0009313">
    <property type="term" value="P:oligosaccharide catabolic process"/>
    <property type="evidence" value="ECO:0007669"/>
    <property type="project" value="TreeGrafter"/>
</dbReference>
<keyword evidence="1" id="KW-0677">Repeat</keyword>
<dbReference type="GO" id="GO:0004308">
    <property type="term" value="F:exo-alpha-sialidase activity"/>
    <property type="evidence" value="ECO:0007669"/>
    <property type="project" value="InterPro"/>
</dbReference>
<comment type="caution">
    <text evidence="3">The sequence shown here is derived from an EMBL/GenBank/DDBJ whole genome shotgun (WGS) entry which is preliminary data.</text>
</comment>
<dbReference type="PRINTS" id="PR01803">
    <property type="entry name" value="TCSIALIDASE"/>
</dbReference>
<dbReference type="Pfam" id="PF13859">
    <property type="entry name" value="BNR_3"/>
    <property type="match status" value="1"/>
</dbReference>
<name>K2NDW5_TRYCR</name>
<dbReference type="InterPro" id="IPR011040">
    <property type="entry name" value="Sialidase"/>
</dbReference>